<dbReference type="InterPro" id="IPR027417">
    <property type="entry name" value="P-loop_NTPase"/>
</dbReference>
<keyword evidence="1" id="KW-0547">Nucleotide-binding</keyword>
<feature type="compositionally biased region" description="Polar residues" evidence="5">
    <location>
        <begin position="1153"/>
        <end position="1164"/>
    </location>
</feature>
<dbReference type="PANTHER" id="PTHR45626:SF17">
    <property type="entry name" value="HELICASE-LIKE TRANSCRIPTION FACTOR"/>
    <property type="match status" value="1"/>
</dbReference>
<dbReference type="InterPro" id="IPR050628">
    <property type="entry name" value="SNF2_RAD54_helicase_TF"/>
</dbReference>
<dbReference type="OMA" id="IKLPACW"/>
<feature type="region of interest" description="Disordered" evidence="5">
    <location>
        <begin position="258"/>
        <end position="456"/>
    </location>
</feature>
<evidence type="ECO:0000259" key="6">
    <source>
        <dbReference type="SMART" id="SM00487"/>
    </source>
</evidence>
<dbReference type="eggNOG" id="KOG1001">
    <property type="taxonomic scope" value="Eukaryota"/>
</dbReference>
<dbReference type="PANTHER" id="PTHR45626">
    <property type="entry name" value="TRANSCRIPTION TERMINATION FACTOR 2-RELATED"/>
    <property type="match status" value="1"/>
</dbReference>
<dbReference type="STRING" id="331117.A1D5K3"/>
<dbReference type="VEuPathDB" id="FungiDB:NFIA_024360"/>
<evidence type="ECO:0000256" key="1">
    <source>
        <dbReference type="ARBA" id="ARBA00022741"/>
    </source>
</evidence>
<evidence type="ECO:0000313" key="7">
    <source>
        <dbReference type="EMBL" id="EAW22057.1"/>
    </source>
</evidence>
<reference evidence="8" key="1">
    <citation type="journal article" date="2008" name="PLoS Genet.">
        <title>Genomic islands in the pathogenic filamentous fungus Aspergillus fumigatus.</title>
        <authorList>
            <person name="Fedorova N.D."/>
            <person name="Khaldi N."/>
            <person name="Joardar V.S."/>
            <person name="Maiti R."/>
            <person name="Amedeo P."/>
            <person name="Anderson M.J."/>
            <person name="Crabtree J."/>
            <person name="Silva J.C."/>
            <person name="Badger J.H."/>
            <person name="Albarraq A."/>
            <person name="Angiuoli S."/>
            <person name="Bussey H."/>
            <person name="Bowyer P."/>
            <person name="Cotty P.J."/>
            <person name="Dyer P.S."/>
            <person name="Egan A."/>
            <person name="Galens K."/>
            <person name="Fraser-Liggett C.M."/>
            <person name="Haas B.J."/>
            <person name="Inman J.M."/>
            <person name="Kent R."/>
            <person name="Lemieux S."/>
            <person name="Malavazi I."/>
            <person name="Orvis J."/>
            <person name="Roemer T."/>
            <person name="Ronning C.M."/>
            <person name="Sundaram J.P."/>
            <person name="Sutton G."/>
            <person name="Turner G."/>
            <person name="Venter J.C."/>
            <person name="White O.R."/>
            <person name="Whitty B.R."/>
            <person name="Youngman P."/>
            <person name="Wolfe K.H."/>
            <person name="Goldman G.H."/>
            <person name="Wortman J.R."/>
            <person name="Jiang B."/>
            <person name="Denning D.W."/>
            <person name="Nierman W.C."/>
        </authorList>
    </citation>
    <scope>NUCLEOTIDE SEQUENCE [LARGE SCALE GENOMIC DNA]</scope>
    <source>
        <strain evidence="8">ATCC 1020 / DSM 3700 / CBS 544.65 / FGSC A1164 / JCM 1740 / NRRL 181 / WB 181</strain>
    </source>
</reference>
<evidence type="ECO:0000256" key="2">
    <source>
        <dbReference type="ARBA" id="ARBA00022801"/>
    </source>
</evidence>
<dbReference type="GO" id="GO:0005524">
    <property type="term" value="F:ATP binding"/>
    <property type="evidence" value="ECO:0007669"/>
    <property type="project" value="UniProtKB-KW"/>
</dbReference>
<dbReference type="HOGENOM" id="CLU_274854_0_0_1"/>
<dbReference type="Pfam" id="PF00176">
    <property type="entry name" value="SNF2-rel_dom"/>
    <property type="match status" value="1"/>
</dbReference>
<dbReference type="GO" id="GO:0005634">
    <property type="term" value="C:nucleus"/>
    <property type="evidence" value="ECO:0007669"/>
    <property type="project" value="TreeGrafter"/>
</dbReference>
<dbReference type="SMART" id="SM00487">
    <property type="entry name" value="DEXDc"/>
    <property type="match status" value="1"/>
</dbReference>
<keyword evidence="2" id="KW-0378">Hydrolase</keyword>
<sequence length="1164" mass="131880">MQSIPKGAGLAKIWSCFPQPGSAADREAVQDQLTQILTTDGKNYLDTNFNGQSAVERLKRDIGQILDRLPEFVQRAARGGGKCKDDVIQALYLIALNIEQSKGRRQRPSQRGSSHVSDDIVEGSGLRDCRVVIEYIPDQRQNAAFALYQFTTSGEQNAFISTRDLDYEVFKQILVRRYGYSNGIHVLSWSDKGESFFITNHDGFEGAITLMHPEIRFCLNIAPSEFFWPGLFGIRGLPYLGTQTLAMPDVVKVLSGSPELSEQVSPHRGCSTTVETESWVTSDRPRSDEGGKRKREQRFRTDDDEEEEFLSWSDSDEDPDRKRKKHATMKELLGISDSQSSDEETGSESSFEVGANKNSYNCANPDDQNIPSGSETQGGSPPRNTGQESTGLGDTDEKNNPPHGTGDSPTKGSRDSPTTEEVVSRRSTYDEGPSTNSEEWPTGDDDEEEEEDHDTDKLGTKLRTFCSSYRLERSTDENCAAFSRFFKYEDIEAVPNMITIPGLRKPVYAYQAFAVWYMLKTEQSRCRGGFLADEMGLGKTVTLITLCIVGRWIQIMVAEVERSRRTGDGKHLPEDTESSECPSASAFPCCCICVPNSPTRELTSRWRGGNLIIVPKKLIRNWIKEWHNYVDLVNERLAMQLILGHQTPNTNVPTMTIYISSLQYQEARIFAQALAQEEAANTYDQMQLNESAHDAIQRYNNHQYTLPPDIERFVVLTTPGSFDGRVKEPMTVRAPVPKPRKGRGSKSADKYKKIRTDLWCRVIRDECHEERGEKQTSKIMKSLLKRPPCWMASGTPFDRSPADLAAYVSVLQDETWEKSDTYRHCQSSELKKLGMNFMALQSKPEPDISPISSALAKILETIGFIRRTAESQWNGKPLMDLPPHVQTDISCPLTEDGKALIERIRNLAMEQAQGAQPSSYIQFKRSLYRLRLTSNLPGLAALYENQDRPSDFVWTGDEITRNGWHIEPERSTFALNLDRVLEHSTKWAELCRLIRNREQGKDGKPKKMIIISAFPVVVLILWLAIQREFPEEYPRAMLAGVKNRQCLIDLFQEFGTGEKPEQQRNEIESPGILLGTTKLLSVGFTCTRANTVVLFEPQLSSNDEEQAYGRIHRISQRNHRTYGYRLIDPDLEEDQRIMMRQASRKKLHRDATQQRYDNQTDADS</sequence>
<name>A1D5K3_NEOFI</name>
<evidence type="ECO:0000256" key="5">
    <source>
        <dbReference type="SAM" id="MobiDB-lite"/>
    </source>
</evidence>
<dbReference type="GO" id="GO:0006281">
    <property type="term" value="P:DNA repair"/>
    <property type="evidence" value="ECO:0007669"/>
    <property type="project" value="TreeGrafter"/>
</dbReference>
<dbReference type="CDD" id="cd18793">
    <property type="entry name" value="SF2_C_SNF"/>
    <property type="match status" value="1"/>
</dbReference>
<dbReference type="GO" id="GO:0008094">
    <property type="term" value="F:ATP-dependent activity, acting on DNA"/>
    <property type="evidence" value="ECO:0007669"/>
    <property type="project" value="TreeGrafter"/>
</dbReference>
<feature type="compositionally biased region" description="Acidic residues" evidence="5">
    <location>
        <begin position="302"/>
        <end position="318"/>
    </location>
</feature>
<dbReference type="Gene3D" id="3.40.50.300">
    <property type="entry name" value="P-loop containing nucleotide triphosphate hydrolases"/>
    <property type="match status" value="2"/>
</dbReference>
<evidence type="ECO:0000256" key="3">
    <source>
        <dbReference type="ARBA" id="ARBA00022806"/>
    </source>
</evidence>
<keyword evidence="8" id="KW-1185">Reference proteome</keyword>
<dbReference type="KEGG" id="nfi:NFIA_024360"/>
<organism evidence="7 8">
    <name type="scientific">Neosartorya fischeri (strain ATCC 1020 / DSM 3700 / CBS 544.65 / FGSC A1164 / JCM 1740 / NRRL 181 / WB 181)</name>
    <name type="common">Aspergillus fischerianus</name>
    <dbReference type="NCBI Taxonomy" id="331117"/>
    <lineage>
        <taxon>Eukaryota</taxon>
        <taxon>Fungi</taxon>
        <taxon>Dikarya</taxon>
        <taxon>Ascomycota</taxon>
        <taxon>Pezizomycotina</taxon>
        <taxon>Eurotiomycetes</taxon>
        <taxon>Eurotiomycetidae</taxon>
        <taxon>Eurotiales</taxon>
        <taxon>Aspergillaceae</taxon>
        <taxon>Aspergillus</taxon>
        <taxon>Aspergillus subgen. Fumigati</taxon>
    </lineage>
</organism>
<protein>
    <submittedName>
        <fullName evidence="7">SNF2 family N-terminal domain protein</fullName>
    </submittedName>
</protein>
<evidence type="ECO:0000313" key="8">
    <source>
        <dbReference type="Proteomes" id="UP000006702"/>
    </source>
</evidence>
<feature type="compositionally biased region" description="Acidic residues" evidence="5">
    <location>
        <begin position="441"/>
        <end position="453"/>
    </location>
</feature>
<dbReference type="GO" id="GO:0016787">
    <property type="term" value="F:hydrolase activity"/>
    <property type="evidence" value="ECO:0007669"/>
    <property type="project" value="UniProtKB-KW"/>
</dbReference>
<dbReference type="RefSeq" id="XP_001263954.1">
    <property type="nucleotide sequence ID" value="XM_001263953.1"/>
</dbReference>
<dbReference type="InterPro" id="IPR014001">
    <property type="entry name" value="Helicase_ATP-bd"/>
</dbReference>
<feature type="compositionally biased region" description="Polar residues" evidence="5">
    <location>
        <begin position="407"/>
        <end position="421"/>
    </location>
</feature>
<proteinExistence type="predicted"/>
<dbReference type="GeneID" id="4590583"/>
<dbReference type="GO" id="GO:0004386">
    <property type="term" value="F:helicase activity"/>
    <property type="evidence" value="ECO:0007669"/>
    <property type="project" value="UniProtKB-KW"/>
</dbReference>
<feature type="compositionally biased region" description="Polar residues" evidence="5">
    <location>
        <begin position="356"/>
        <end position="392"/>
    </location>
</feature>
<dbReference type="Proteomes" id="UP000006702">
    <property type="component" value="Unassembled WGS sequence"/>
</dbReference>
<dbReference type="AlphaFoldDB" id="A1D5K3"/>
<feature type="compositionally biased region" description="Low complexity" evidence="5">
    <location>
        <begin position="271"/>
        <end position="282"/>
    </location>
</feature>
<accession>A1D5K3</accession>
<gene>
    <name evidence="7" type="ORF">NFIA_024360</name>
</gene>
<dbReference type="EMBL" id="DS027689">
    <property type="protein sequence ID" value="EAW22057.1"/>
    <property type="molecule type" value="Genomic_DNA"/>
</dbReference>
<feature type="domain" description="Helicase ATP-binding" evidence="6">
    <location>
        <begin position="502"/>
        <end position="834"/>
    </location>
</feature>
<dbReference type="InterPro" id="IPR049730">
    <property type="entry name" value="SNF2/RAD54-like_C"/>
</dbReference>
<evidence type="ECO:0000256" key="4">
    <source>
        <dbReference type="ARBA" id="ARBA00022840"/>
    </source>
</evidence>
<keyword evidence="3" id="KW-0347">Helicase</keyword>
<dbReference type="SUPFAM" id="SSF52540">
    <property type="entry name" value="P-loop containing nucleoside triphosphate hydrolases"/>
    <property type="match status" value="2"/>
</dbReference>
<dbReference type="OrthoDB" id="4511048at2759"/>
<dbReference type="InterPro" id="IPR000330">
    <property type="entry name" value="SNF2_N"/>
</dbReference>
<feature type="region of interest" description="Disordered" evidence="5">
    <location>
        <begin position="1142"/>
        <end position="1164"/>
    </location>
</feature>
<keyword evidence="4" id="KW-0067">ATP-binding</keyword>